<evidence type="ECO:0000313" key="3">
    <source>
        <dbReference type="Proteomes" id="UP000031565"/>
    </source>
</evidence>
<accession>A0A2P6FA45</accession>
<evidence type="ECO:0000313" key="1">
    <source>
        <dbReference type="EMBL" id="PQM29819.1"/>
    </source>
</evidence>
<evidence type="ECO:0000313" key="2">
    <source>
        <dbReference type="EMBL" id="PQM30335.1"/>
    </source>
</evidence>
<dbReference type="EMBL" id="JTLV02000001">
    <property type="protein sequence ID" value="PQM30335.1"/>
    <property type="molecule type" value="Genomic_DNA"/>
</dbReference>
<dbReference type="InterPro" id="IPR036113">
    <property type="entry name" value="Asp/Glu-ADT_sf_sub_c"/>
</dbReference>
<dbReference type="GO" id="GO:0070681">
    <property type="term" value="P:glutaminyl-tRNAGln biosynthesis via transamidation"/>
    <property type="evidence" value="ECO:0007669"/>
    <property type="project" value="TreeGrafter"/>
</dbReference>
<dbReference type="PANTHER" id="PTHR15004:SF0">
    <property type="entry name" value="GLUTAMYL-TRNA(GLN) AMIDOTRANSFERASE SUBUNIT C, MITOCHONDRIAL"/>
    <property type="match status" value="1"/>
</dbReference>
<dbReference type="GO" id="GO:0006450">
    <property type="term" value="P:regulation of translational fidelity"/>
    <property type="evidence" value="ECO:0007669"/>
    <property type="project" value="InterPro"/>
</dbReference>
<dbReference type="STRING" id="2138.SMSRO_v1c00920"/>
<reference evidence="2" key="1">
    <citation type="submission" date="2014-10" db="EMBL/GenBank/DDBJ databases">
        <authorList>
            <person name="Seo M.-J."/>
            <person name="Seok Y.J."/>
            <person name="Cha I.-T."/>
        </authorList>
    </citation>
    <scope>NUCLEOTIDE SEQUENCE</scope>
    <source>
        <strain evidence="2">MSRO</strain>
    </source>
</reference>
<dbReference type="GO" id="GO:0016740">
    <property type="term" value="F:transferase activity"/>
    <property type="evidence" value="ECO:0007669"/>
    <property type="project" value="UniProtKB-KW"/>
</dbReference>
<organism evidence="2 3">
    <name type="scientific">Spiroplasma poulsonii</name>
    <dbReference type="NCBI Taxonomy" id="2138"/>
    <lineage>
        <taxon>Bacteria</taxon>
        <taxon>Bacillati</taxon>
        <taxon>Mycoplasmatota</taxon>
        <taxon>Mollicutes</taxon>
        <taxon>Entomoplasmatales</taxon>
        <taxon>Spiroplasmataceae</taxon>
        <taxon>Spiroplasma</taxon>
    </lineage>
</organism>
<dbReference type="EMBL" id="JTLV02000007">
    <property type="protein sequence ID" value="PQM29819.1"/>
    <property type="molecule type" value="Genomic_DNA"/>
</dbReference>
<proteinExistence type="predicted"/>
<dbReference type="AlphaFoldDB" id="A0A2P6FA45"/>
<dbReference type="InterPro" id="IPR003837">
    <property type="entry name" value="GatC"/>
</dbReference>
<comment type="caution">
    <text evidence="2">The sequence shown here is derived from an EMBL/GenBank/DDBJ whole genome shotgun (WGS) entry which is preliminary data.</text>
</comment>
<dbReference type="PANTHER" id="PTHR15004">
    <property type="entry name" value="GLUTAMYL-TRNA(GLN) AMIDOTRANSFERASE SUBUNIT C, MITOCHONDRIAL"/>
    <property type="match status" value="1"/>
</dbReference>
<dbReference type="NCBIfam" id="TIGR00135">
    <property type="entry name" value="gatC"/>
    <property type="match status" value="1"/>
</dbReference>
<keyword evidence="2" id="KW-0808">Transferase</keyword>
<dbReference type="SUPFAM" id="SSF141000">
    <property type="entry name" value="Glu-tRNAGln amidotransferase C subunit"/>
    <property type="match status" value="1"/>
</dbReference>
<name>A0A2P6FA45_9MOLU</name>
<reference evidence="2 3" key="2">
    <citation type="journal article" date="2015" name="MBio">
        <title>Genome sequence of the Drosophila melanogaster male-killing Spiroplasma strain MSRO endosymbiont.</title>
        <authorList>
            <person name="Paredes J.C."/>
            <person name="Herren J.K."/>
            <person name="Schupfer F."/>
            <person name="Marin R."/>
            <person name="Claverol S."/>
            <person name="Kuo C.H."/>
            <person name="Lemaitre B."/>
            <person name="Beven L."/>
        </authorList>
    </citation>
    <scope>NUCLEOTIDE SEQUENCE [LARGE SCALE GENOMIC DNA]</scope>
    <source>
        <strain evidence="2 3">MSRO</strain>
    </source>
</reference>
<dbReference type="Proteomes" id="UP000031565">
    <property type="component" value="Unassembled WGS sequence"/>
</dbReference>
<dbReference type="RefSeq" id="WP_040092493.1">
    <property type="nucleotide sequence ID" value="NZ_CM020866.1"/>
</dbReference>
<gene>
    <name evidence="2" type="ORF">SMSRO_SF000950</name>
    <name evidence="1" type="ORF">SMSRO_SF029890</name>
</gene>
<keyword evidence="3" id="KW-1185">Reference proteome</keyword>
<dbReference type="OrthoDB" id="399009at2"/>
<sequence>MARITKEDLHLLANNIMLDLKDEELTNLSKEFDVILQQMDLVQKINTTNVHSMHFPFELTVDYLREDDAAVVSSQAEILAAAPKTMDDYIVINKVVK</sequence>
<reference evidence="2" key="3">
    <citation type="submission" date="2017-11" db="EMBL/GenBank/DDBJ databases">
        <title>Cell-free culture of the endosymbiotic bacteria Spiroplasma poulsonii highlights bacterial genes involved in host-symbiont interactions.</title>
        <authorList>
            <person name="Masson F."/>
            <person name="Calderon Copete S.P."/>
            <person name="Schupfer F."/>
            <person name="Garcia-Arraez G."/>
            <person name="Lemaitre B."/>
        </authorList>
    </citation>
    <scope>NUCLEOTIDE SEQUENCE</scope>
    <source>
        <strain evidence="2">MSRO</strain>
    </source>
</reference>
<protein>
    <submittedName>
        <fullName evidence="2">Aspartyl/glutamyl-tRNA amidotransferase subunit C-like protein</fullName>
    </submittedName>
</protein>
<dbReference type="Pfam" id="PF02686">
    <property type="entry name" value="GatC"/>
    <property type="match status" value="1"/>
</dbReference>